<dbReference type="AlphaFoldDB" id="A0A815PNT6"/>
<keyword evidence="1" id="KW-0479">Metal-binding</keyword>
<organism evidence="3 4">
    <name type="scientific">Adineta steineri</name>
    <dbReference type="NCBI Taxonomy" id="433720"/>
    <lineage>
        <taxon>Eukaryota</taxon>
        <taxon>Metazoa</taxon>
        <taxon>Spiralia</taxon>
        <taxon>Gnathifera</taxon>
        <taxon>Rotifera</taxon>
        <taxon>Eurotatoria</taxon>
        <taxon>Bdelloidea</taxon>
        <taxon>Adinetida</taxon>
        <taxon>Adinetidae</taxon>
        <taxon>Adineta</taxon>
    </lineage>
</organism>
<dbReference type="InterPro" id="IPR000571">
    <property type="entry name" value="Znf_CCCH"/>
</dbReference>
<dbReference type="Proteomes" id="UP000663891">
    <property type="component" value="Unassembled WGS sequence"/>
</dbReference>
<protein>
    <recommendedName>
        <fullName evidence="2">C3H1-type domain-containing protein</fullName>
    </recommendedName>
</protein>
<reference evidence="3" key="1">
    <citation type="submission" date="2021-02" db="EMBL/GenBank/DDBJ databases">
        <authorList>
            <person name="Nowell W R."/>
        </authorList>
    </citation>
    <scope>NUCLEOTIDE SEQUENCE</scope>
</reference>
<proteinExistence type="predicted"/>
<keyword evidence="1" id="KW-0862">Zinc</keyword>
<comment type="caution">
    <text evidence="3">The sequence shown here is derived from an EMBL/GenBank/DDBJ whole genome shotgun (WGS) entry which is preliminary data.</text>
</comment>
<dbReference type="EMBL" id="CAJNON010001319">
    <property type="protein sequence ID" value="CAF1451837.1"/>
    <property type="molecule type" value="Genomic_DNA"/>
</dbReference>
<evidence type="ECO:0000313" key="4">
    <source>
        <dbReference type="Proteomes" id="UP000663891"/>
    </source>
</evidence>
<feature type="domain" description="C3H1-type" evidence="2">
    <location>
        <begin position="116"/>
        <end position="145"/>
    </location>
</feature>
<accession>A0A815PNT6</accession>
<name>A0A815PNT6_9BILA</name>
<dbReference type="PROSITE" id="PS50103">
    <property type="entry name" value="ZF_C3H1"/>
    <property type="match status" value="1"/>
</dbReference>
<keyword evidence="1" id="KW-0863">Zinc-finger</keyword>
<evidence type="ECO:0000313" key="3">
    <source>
        <dbReference type="EMBL" id="CAF1451837.1"/>
    </source>
</evidence>
<gene>
    <name evidence="3" type="ORF">VCS650_LOCUS39523</name>
</gene>
<feature type="zinc finger region" description="C3H1-type" evidence="1">
    <location>
        <begin position="116"/>
        <end position="145"/>
    </location>
</feature>
<dbReference type="GO" id="GO:0008270">
    <property type="term" value="F:zinc ion binding"/>
    <property type="evidence" value="ECO:0007669"/>
    <property type="project" value="UniProtKB-KW"/>
</dbReference>
<evidence type="ECO:0000256" key="1">
    <source>
        <dbReference type="PROSITE-ProRule" id="PRU00723"/>
    </source>
</evidence>
<dbReference type="OrthoDB" id="9977239at2759"/>
<sequence length="922" mass="104972">MPSCSSCNKPLTGKGEEVTTASGVIFHRTCLEQLLQSKPTTTDEFVDGEASSKSSNPCRYGGECPQINNKGHCTEYKHPNYCSDGGQCKNQQEEHLKQYRHLPLCSKSHKCIEYQKDDQEHCAKFRHFAPRCPYGNNCVDFHDKKHFGEFSHSYPTPCPRTPFDCPLYSALSESQNTRTLKASIHQHCLDFSHVCKGGRNCTDKTSLHWSKSIHIARKLCPYGEKCIRVTDEEHLNSFTHPNILDIRSLCPKGDDCEDRANAEHTTKFRHNITEETGVAPYYGLDKGINFAQNHRENYARVERYAAEHKWKPLPSGKIPNDILNWIRTVQPIHRCNAIIFESILLHGHVMSREYMERLKNPKFVAQSVLQHSRIRRIEAFKQISSCEEDARQYVTALVCVEFEKNNFVSAMPKAADWLNSDTTTLPKDQTDIIAFYEEIINKKEIRLSGAISPQDMKALQAKTMDIARASIKLLTSPSGIGYAPDKILGTDKLVFSVLGLPQGHYYGDIIVIFKRDILHHPDANLSMQAATTYLSGNAYKLRPWLGVEPDTEAKKVEHYHATKLHAAIPGYEYAIAAELMALTSLKYELNSMDISLKQILDRWITVDSHQTVEAHLPQLIPLEYIDHVYMPKNLFDNLSVDARQAISAVFRKRISVAEQIVEPMVSGGPPVFVPKPKEKARAAYQDACIHTLLFRYKKYTSQLALNYLKGITMTIRPTKFEDPFLLPLTISQAFEHYRQVQSRPSTANITYIYWKALNGDMILSLSNQEISSTKKQPDLRSLICYVAPKPSLTDEHYYESTSYLAAGNPIHHETILNKKSYKAKSNIFYMGCNMNDFFTYCLEIHRGTGHVVLSHAGPNGIYNHNPIVCAFNRSELDLTTLDFIHVSAGSRRVPIRNLIVCFDRQPDLHPTFDREFRSNSKQ</sequence>
<evidence type="ECO:0000259" key="2">
    <source>
        <dbReference type="PROSITE" id="PS50103"/>
    </source>
</evidence>